<organism evidence="5 6">
    <name type="scientific">Caldimonas caldifontis</name>
    <dbReference type="NCBI Taxonomy" id="1452508"/>
    <lineage>
        <taxon>Bacteria</taxon>
        <taxon>Pseudomonadati</taxon>
        <taxon>Pseudomonadota</taxon>
        <taxon>Betaproteobacteria</taxon>
        <taxon>Burkholderiales</taxon>
        <taxon>Sphaerotilaceae</taxon>
        <taxon>Caldimonas</taxon>
    </lineage>
</organism>
<keyword evidence="1" id="KW-0805">Transcription regulation</keyword>
<gene>
    <name evidence="5" type="ORF">C1704_14175</name>
</gene>
<dbReference type="Gene3D" id="1.10.10.10">
    <property type="entry name" value="Winged helix-like DNA-binding domain superfamily/Winged helix DNA-binding domain"/>
    <property type="match status" value="1"/>
</dbReference>
<dbReference type="PROSITE" id="PS01117">
    <property type="entry name" value="HTH_MARR_1"/>
    <property type="match status" value="1"/>
</dbReference>
<dbReference type="PROSITE" id="PS50995">
    <property type="entry name" value="HTH_MARR_2"/>
    <property type="match status" value="1"/>
</dbReference>
<proteinExistence type="predicted"/>
<protein>
    <submittedName>
        <fullName evidence="5">MarR family transcriptional regulator</fullName>
    </submittedName>
</protein>
<reference evidence="5 6" key="1">
    <citation type="submission" date="2018-02" db="EMBL/GenBank/DDBJ databases">
        <title>Reclassifiation of [Polyangium] brachysporum DSM 7029 as Guopingzhaonella breviflexa gen. nov., sp. nov., a member of the family Comamonadaceae.</title>
        <authorList>
            <person name="Tang B."/>
        </authorList>
    </citation>
    <scope>NUCLEOTIDE SEQUENCE [LARGE SCALE GENOMIC DNA]</scope>
    <source>
        <strain evidence="5 6">BCRC 80649</strain>
    </source>
</reference>
<dbReference type="OrthoDB" id="119252at2"/>
<evidence type="ECO:0000256" key="1">
    <source>
        <dbReference type="ARBA" id="ARBA00023015"/>
    </source>
</evidence>
<dbReference type="PANTHER" id="PTHR33164">
    <property type="entry name" value="TRANSCRIPTIONAL REGULATOR, MARR FAMILY"/>
    <property type="match status" value="1"/>
</dbReference>
<name>A0A2S5SRP2_9BURK</name>
<keyword evidence="6" id="KW-1185">Reference proteome</keyword>
<keyword evidence="3" id="KW-0804">Transcription</keyword>
<evidence type="ECO:0000256" key="3">
    <source>
        <dbReference type="ARBA" id="ARBA00023163"/>
    </source>
</evidence>
<sequence>MAPFGQSKVITKLRYQTIVAKKGTVKLLPRETVLHVRDTCLCLAAQRAARRLARHFDQALKPTGLTNGQFSLLMALNQPDPPPMGQLAEFLAMEPSTLSAAAKVLERRGLITMERDPIDGRSKRLRISSSGVALMREAVGIWRQSHALLEAQLPPGAGQALREGLAELTTAALSGETVASHSSGS</sequence>
<dbReference type="Proteomes" id="UP000238605">
    <property type="component" value="Unassembled WGS sequence"/>
</dbReference>
<evidence type="ECO:0000256" key="2">
    <source>
        <dbReference type="ARBA" id="ARBA00023125"/>
    </source>
</evidence>
<dbReference type="InterPro" id="IPR039422">
    <property type="entry name" value="MarR/SlyA-like"/>
</dbReference>
<dbReference type="Pfam" id="PF01047">
    <property type="entry name" value="MarR"/>
    <property type="match status" value="1"/>
</dbReference>
<keyword evidence="2" id="KW-0238">DNA-binding</keyword>
<dbReference type="InterPro" id="IPR023187">
    <property type="entry name" value="Tscrpt_reg_MarR-type_CS"/>
</dbReference>
<dbReference type="InterPro" id="IPR000835">
    <property type="entry name" value="HTH_MarR-typ"/>
</dbReference>
<dbReference type="SMART" id="SM00347">
    <property type="entry name" value="HTH_MARR"/>
    <property type="match status" value="1"/>
</dbReference>
<dbReference type="GO" id="GO:0003677">
    <property type="term" value="F:DNA binding"/>
    <property type="evidence" value="ECO:0007669"/>
    <property type="project" value="UniProtKB-KW"/>
</dbReference>
<evidence type="ECO:0000313" key="6">
    <source>
        <dbReference type="Proteomes" id="UP000238605"/>
    </source>
</evidence>
<dbReference type="PANTHER" id="PTHR33164:SF105">
    <property type="entry name" value="TRANSCRIPTIONAL REPRESSOR PROTEIN-RELATED"/>
    <property type="match status" value="1"/>
</dbReference>
<dbReference type="GO" id="GO:0006950">
    <property type="term" value="P:response to stress"/>
    <property type="evidence" value="ECO:0007669"/>
    <property type="project" value="TreeGrafter"/>
</dbReference>
<accession>A0A2S5SRP2</accession>
<dbReference type="InterPro" id="IPR036388">
    <property type="entry name" value="WH-like_DNA-bd_sf"/>
</dbReference>
<feature type="domain" description="HTH marR-type" evidence="4">
    <location>
        <begin position="38"/>
        <end position="170"/>
    </location>
</feature>
<evidence type="ECO:0000313" key="5">
    <source>
        <dbReference type="EMBL" id="PPE65400.1"/>
    </source>
</evidence>
<evidence type="ECO:0000259" key="4">
    <source>
        <dbReference type="PROSITE" id="PS50995"/>
    </source>
</evidence>
<dbReference type="SUPFAM" id="SSF46785">
    <property type="entry name" value="Winged helix' DNA-binding domain"/>
    <property type="match status" value="1"/>
</dbReference>
<dbReference type="InterPro" id="IPR036390">
    <property type="entry name" value="WH_DNA-bd_sf"/>
</dbReference>
<dbReference type="EMBL" id="PSNX01000014">
    <property type="protein sequence ID" value="PPE65400.1"/>
    <property type="molecule type" value="Genomic_DNA"/>
</dbReference>
<comment type="caution">
    <text evidence="5">The sequence shown here is derived from an EMBL/GenBank/DDBJ whole genome shotgun (WGS) entry which is preliminary data.</text>
</comment>
<dbReference type="GO" id="GO:0003700">
    <property type="term" value="F:DNA-binding transcription factor activity"/>
    <property type="evidence" value="ECO:0007669"/>
    <property type="project" value="InterPro"/>
</dbReference>
<dbReference type="AlphaFoldDB" id="A0A2S5SRP2"/>